<dbReference type="KEGG" id="noa:BKM31_16900"/>
<proteinExistence type="predicted"/>
<name>A0A1U9ZY85_9ACTN</name>
<gene>
    <name evidence="1" type="ORF">BKM31_16900</name>
</gene>
<accession>A0A1U9ZY85</accession>
<evidence type="ECO:0000313" key="2">
    <source>
        <dbReference type="Proteomes" id="UP000190797"/>
    </source>
</evidence>
<dbReference type="Proteomes" id="UP000190797">
    <property type="component" value="Chromosome"/>
</dbReference>
<dbReference type="OrthoDB" id="5189249at2"/>
<organism evidence="1 2">
    <name type="scientific">[Actinomadura] parvosata subsp. kistnae</name>
    <dbReference type="NCBI Taxonomy" id="1909395"/>
    <lineage>
        <taxon>Bacteria</taxon>
        <taxon>Bacillati</taxon>
        <taxon>Actinomycetota</taxon>
        <taxon>Actinomycetes</taxon>
        <taxon>Streptosporangiales</taxon>
        <taxon>Streptosporangiaceae</taxon>
        <taxon>Nonomuraea</taxon>
    </lineage>
</organism>
<reference evidence="2" key="1">
    <citation type="journal article" date="2017" name="Med. Chem. Commun.">
        <title>Nonomuraea sp. ATCC 55076 harbours the largest actinomycete chromosome to date and the kistamicin biosynthetic gene cluster.</title>
        <authorList>
            <person name="Nazari B."/>
            <person name="Forneris C.C."/>
            <person name="Gibson M.I."/>
            <person name="Moon K."/>
            <person name="Schramma K.R."/>
            <person name="Seyedsayamdost M.R."/>
        </authorList>
    </citation>
    <scope>NUCLEOTIDE SEQUENCE [LARGE SCALE GENOMIC DNA]</scope>
    <source>
        <strain evidence="2">ATCC 55076</strain>
    </source>
</reference>
<dbReference type="RefSeq" id="WP_080039107.1">
    <property type="nucleotide sequence ID" value="NZ_CP017717.1"/>
</dbReference>
<protein>
    <submittedName>
        <fullName evidence="1">Uncharacterized protein</fullName>
    </submittedName>
</protein>
<keyword evidence="2" id="KW-1185">Reference proteome</keyword>
<dbReference type="EMBL" id="CP017717">
    <property type="protein sequence ID" value="AQZ62915.1"/>
    <property type="molecule type" value="Genomic_DNA"/>
</dbReference>
<dbReference type="AlphaFoldDB" id="A0A1U9ZY85"/>
<evidence type="ECO:0000313" key="1">
    <source>
        <dbReference type="EMBL" id="AQZ62915.1"/>
    </source>
</evidence>
<sequence>MDVQQIRDKAEEALAHVGFTVRETDDEPGQDVQPGGACLFIQQGRVRLYLTPAEPSWEAADVAARTLAGANLRVVPIGADPAVSEVRSAYVLLGGTGEIVEGYEPRLGPLGEGWRDQHQRMLRSHDRLADAASGAMSGGSDEARDRLFHFFQDAYHLKDWLKNDDDPRIPPNGEVEALFTDPQQSIPVLRLAADLCNGIKHRKLKPRASKTGDHRTRVSSQSVSVFLGSPVIAEHQWVMTSGGQEYDVIELADDIVAAWNSWLTAHNLL</sequence>